<feature type="region of interest" description="Disordered" evidence="1">
    <location>
        <begin position="46"/>
        <end position="95"/>
    </location>
</feature>
<evidence type="ECO:0000313" key="2">
    <source>
        <dbReference type="EMBL" id="BAD53046.1"/>
    </source>
</evidence>
<accession>Q5ZBP0</accession>
<dbReference type="EMBL" id="AP003303">
    <property type="protein sequence ID" value="BAD53046.1"/>
    <property type="molecule type" value="Genomic_DNA"/>
</dbReference>
<dbReference type="Proteomes" id="UP000817658">
    <property type="component" value="Chromosome 1"/>
</dbReference>
<protein>
    <submittedName>
        <fullName evidence="2">Uncharacterized protein</fullName>
    </submittedName>
</protein>
<feature type="compositionally biased region" description="Basic and acidic residues" evidence="1">
    <location>
        <begin position="83"/>
        <end position="95"/>
    </location>
</feature>
<name>Q5ZBP0_ORYSJ</name>
<proteinExistence type="predicted"/>
<evidence type="ECO:0000256" key="1">
    <source>
        <dbReference type="SAM" id="MobiDB-lite"/>
    </source>
</evidence>
<sequence>MGKRMRVTDAAEAAGRTTATLLASLARAFGWGSVQAAVAEGVLTHQDGCGGSSRTNGLGSGGRTARGGRRGSRRVVAGSVGRVGEEGKGERERWT</sequence>
<gene>
    <name evidence="2" type="primary">P0704D04.6</name>
</gene>
<dbReference type="AlphaFoldDB" id="Q5ZBP0"/>
<reference evidence="2" key="1">
    <citation type="journal article" date="2002" name="Nature">
        <title>The genome sequence and structure of rice chromosome 1.</title>
        <authorList>
            <person name="Sasaki T."/>
            <person name="Matsumoto T."/>
            <person name="Yamamoto K."/>
            <person name="Sakata K."/>
            <person name="Baba T."/>
            <person name="Katayose Y."/>
            <person name="Wu J."/>
            <person name="Niimura Y."/>
            <person name="Cheng Z."/>
            <person name="Nagamura Y."/>
            <person name="Antonio B.A."/>
            <person name="Kanamori H."/>
            <person name="Hosokawa S."/>
            <person name="Masukawa M."/>
            <person name="Arikawa K."/>
            <person name="Chiden Y."/>
            <person name="Hayashi M."/>
            <person name="Okamoto M."/>
            <person name="Ando T."/>
            <person name="Aoki H."/>
            <person name="Arita K."/>
            <person name="Hamada M."/>
            <person name="Harada C."/>
            <person name="Hijishita S."/>
            <person name="Honda M."/>
            <person name="Ichikawa Y."/>
            <person name="Idonuma A."/>
            <person name="Iijima M."/>
            <person name="Ikeda M."/>
            <person name="Ikeno M."/>
            <person name="Itoh S."/>
            <person name="Itoh T."/>
            <person name="Itoh Y."/>
            <person name="Itoh Y."/>
            <person name="Iwabuchi A."/>
            <person name="Kamiya K."/>
            <person name="Karasawa W."/>
            <person name="Katagiri S."/>
            <person name="Kikuta A."/>
            <person name="Kobayashi N."/>
            <person name="Kono I."/>
            <person name="Machita K."/>
            <person name="Maehara T."/>
            <person name="Mizuno H."/>
            <person name="Mizubayashi T."/>
            <person name="Mukai Y."/>
            <person name="Nagasaki H."/>
            <person name="Nakashima M."/>
            <person name="Nakama Y."/>
            <person name="Nakamichi Y."/>
            <person name="Nakamura M."/>
            <person name="Namiki N."/>
            <person name="Negishi M."/>
            <person name="Ohta I."/>
            <person name="Ono N."/>
            <person name="Saji S."/>
            <person name="Sakai K."/>
            <person name="Shibata M."/>
            <person name="Shimokawa T."/>
            <person name="Shomura A."/>
            <person name="Song J."/>
            <person name="Takazaki Y."/>
            <person name="Terasawa K."/>
            <person name="Tsuji K."/>
            <person name="Waki K."/>
            <person name="Yamagata H."/>
            <person name="Yamane H."/>
            <person name="Yoshiki S."/>
            <person name="Yoshihara R."/>
            <person name="Yukawa K."/>
            <person name="Zhong H."/>
            <person name="Iwama H."/>
            <person name="Endo T."/>
            <person name="Ito H."/>
            <person name="Hahn J.H."/>
            <person name="Kim H.I."/>
            <person name="Eun M.Y."/>
            <person name="Yano M."/>
            <person name="Jiang J."/>
            <person name="Gojobori T."/>
        </authorList>
    </citation>
    <scope>NUCLEOTIDE SEQUENCE [LARGE SCALE GENOMIC DNA]</scope>
</reference>
<organism evidence="2">
    <name type="scientific">Oryza sativa subsp. japonica</name>
    <name type="common">Rice</name>
    <dbReference type="NCBI Taxonomy" id="39947"/>
    <lineage>
        <taxon>Eukaryota</taxon>
        <taxon>Viridiplantae</taxon>
        <taxon>Streptophyta</taxon>
        <taxon>Embryophyta</taxon>
        <taxon>Tracheophyta</taxon>
        <taxon>Spermatophyta</taxon>
        <taxon>Magnoliopsida</taxon>
        <taxon>Liliopsida</taxon>
        <taxon>Poales</taxon>
        <taxon>Poaceae</taxon>
        <taxon>BOP clade</taxon>
        <taxon>Oryzoideae</taxon>
        <taxon>Oryzeae</taxon>
        <taxon>Oryzinae</taxon>
        <taxon>Oryza</taxon>
        <taxon>Oryza sativa</taxon>
    </lineage>
</organism>